<proteinExistence type="predicted"/>
<evidence type="ECO:0000313" key="1">
    <source>
        <dbReference type="EMBL" id="MBC5579927.1"/>
    </source>
</evidence>
<comment type="caution">
    <text evidence="1">The sequence shown here is derived from an EMBL/GenBank/DDBJ whole genome shotgun (WGS) entry which is preliminary data.</text>
</comment>
<organism evidence="1 2">
    <name type="scientific">Anaerofilum hominis</name>
    <dbReference type="NCBI Taxonomy" id="2763016"/>
    <lineage>
        <taxon>Bacteria</taxon>
        <taxon>Bacillati</taxon>
        <taxon>Bacillota</taxon>
        <taxon>Clostridia</taxon>
        <taxon>Eubacteriales</taxon>
        <taxon>Oscillospiraceae</taxon>
        <taxon>Anaerofilum</taxon>
    </lineage>
</organism>
<gene>
    <name evidence="1" type="ORF">H8S23_00225</name>
</gene>
<name>A0A923I6N1_9FIRM</name>
<dbReference type="AlphaFoldDB" id="A0A923I6N1"/>
<dbReference type="Pfam" id="PF09548">
    <property type="entry name" value="Spore_III_AB"/>
    <property type="match status" value="1"/>
</dbReference>
<dbReference type="EMBL" id="JACONZ010000001">
    <property type="protein sequence ID" value="MBC5579927.1"/>
    <property type="molecule type" value="Genomic_DNA"/>
</dbReference>
<keyword evidence="2" id="KW-1185">Reference proteome</keyword>
<dbReference type="Proteomes" id="UP000659630">
    <property type="component" value="Unassembled WGS sequence"/>
</dbReference>
<evidence type="ECO:0000313" key="2">
    <source>
        <dbReference type="Proteomes" id="UP000659630"/>
    </source>
</evidence>
<dbReference type="InterPro" id="IPR014198">
    <property type="entry name" value="Spore_III_AB"/>
</dbReference>
<reference evidence="1" key="1">
    <citation type="submission" date="2020-08" db="EMBL/GenBank/DDBJ databases">
        <title>Genome public.</title>
        <authorList>
            <person name="Liu C."/>
            <person name="Sun Q."/>
        </authorList>
    </citation>
    <scope>NUCLEOTIDE SEQUENCE</scope>
    <source>
        <strain evidence="1">BX8</strain>
    </source>
</reference>
<sequence length="169" mass="19139">MMWTLFFKLAGALVIVACGWLAGSGGASSLRTKRMFYEDMIELCELLQNNVAYQRDPLPVFFARETQGRQFSVLRFDTRGLEEFASWRTRFLSDTLARLSLSPHEQSVFHEFFLGLGNGSAQEECGRLHYYGALFASAQEEARKKERECARLYRSLGVCAGLTAAILLF</sequence>
<accession>A0A923I6N1</accession>
<protein>
    <submittedName>
        <fullName evidence="1">Stage III sporulation protein AB</fullName>
    </submittedName>
</protein>